<dbReference type="InterPro" id="IPR000515">
    <property type="entry name" value="MetI-like"/>
</dbReference>
<sequence length="303" mass="32825">MTSISDKMTSKSKVEVKSKIKKRSQLKSMFFRFKKNKLAMFGLVILTLMFLIAVFANFIADYEADAISQNMQARLQTPNRDHILGTDHYGRDIFARVVFGARISLFVGVVSITLSLAVGVVIGSVAGYYGGKIDNVIMRLMDVLLAIPQTLMAISIVAALGAGIFNLLLAMSISSVPRFSRIVRSSILSISGQEFIEAAKACGTSDARIISKHIIPNAIGPIIVQATLNMASTIISIAGLSFIGLGIEPPIPEWGSMLSEGKAYMRYYPHLVIIPGIAIVFAVMGLNLIGDGLRDSLDPRLKN</sequence>
<keyword evidence="3" id="KW-1003">Cell membrane</keyword>
<evidence type="ECO:0000256" key="1">
    <source>
        <dbReference type="ARBA" id="ARBA00004651"/>
    </source>
</evidence>
<dbReference type="RefSeq" id="WP_091540791.1">
    <property type="nucleotide sequence ID" value="NZ_FMUS01000005.1"/>
</dbReference>
<reference evidence="9 10" key="1">
    <citation type="submission" date="2016-10" db="EMBL/GenBank/DDBJ databases">
        <authorList>
            <person name="de Groot N.N."/>
        </authorList>
    </citation>
    <scope>NUCLEOTIDE SEQUENCE [LARGE SCALE GENOMIC DNA]</scope>
    <source>
        <strain evidence="9 10">DSM 18978</strain>
    </source>
</reference>
<feature type="domain" description="ABC transmembrane type-1" evidence="8">
    <location>
        <begin position="101"/>
        <end position="290"/>
    </location>
</feature>
<comment type="similarity">
    <text evidence="7">Belongs to the binding-protein-dependent transport system permease family.</text>
</comment>
<accession>A0A1G5E3Q5</accession>
<keyword evidence="5 7" id="KW-1133">Transmembrane helix</keyword>
<keyword evidence="10" id="KW-1185">Reference proteome</keyword>
<evidence type="ECO:0000313" key="9">
    <source>
        <dbReference type="EMBL" id="SCY21644.1"/>
    </source>
</evidence>
<dbReference type="STRING" id="1120976.SAMN03080606_01040"/>
<keyword evidence="2 7" id="KW-0813">Transport</keyword>
<evidence type="ECO:0000256" key="7">
    <source>
        <dbReference type="RuleBase" id="RU363032"/>
    </source>
</evidence>
<organism evidence="9 10">
    <name type="scientific">Alkaliphilus peptidifermentans DSM 18978</name>
    <dbReference type="NCBI Taxonomy" id="1120976"/>
    <lineage>
        <taxon>Bacteria</taxon>
        <taxon>Bacillati</taxon>
        <taxon>Bacillota</taxon>
        <taxon>Clostridia</taxon>
        <taxon>Peptostreptococcales</taxon>
        <taxon>Natronincolaceae</taxon>
        <taxon>Alkaliphilus</taxon>
    </lineage>
</organism>
<feature type="transmembrane region" description="Helical" evidence="7">
    <location>
        <begin position="103"/>
        <end position="129"/>
    </location>
</feature>
<comment type="subcellular location">
    <subcellularLocation>
        <location evidence="1 7">Cell membrane</location>
        <topology evidence="1 7">Multi-pass membrane protein</topology>
    </subcellularLocation>
</comment>
<dbReference type="SUPFAM" id="SSF161098">
    <property type="entry name" value="MetI-like"/>
    <property type="match status" value="1"/>
</dbReference>
<dbReference type="InterPro" id="IPR035906">
    <property type="entry name" value="MetI-like_sf"/>
</dbReference>
<dbReference type="PANTHER" id="PTHR43386">
    <property type="entry name" value="OLIGOPEPTIDE TRANSPORT SYSTEM PERMEASE PROTEIN APPC"/>
    <property type="match status" value="1"/>
</dbReference>
<keyword evidence="6 7" id="KW-0472">Membrane</keyword>
<protein>
    <submittedName>
        <fullName evidence="9">Peptide/nickel transport system permease protein</fullName>
    </submittedName>
</protein>
<evidence type="ECO:0000256" key="5">
    <source>
        <dbReference type="ARBA" id="ARBA00022989"/>
    </source>
</evidence>
<dbReference type="PROSITE" id="PS50928">
    <property type="entry name" value="ABC_TM1"/>
    <property type="match status" value="1"/>
</dbReference>
<feature type="transmembrane region" description="Helical" evidence="7">
    <location>
        <begin position="150"/>
        <end position="173"/>
    </location>
</feature>
<dbReference type="EMBL" id="FMUS01000005">
    <property type="protein sequence ID" value="SCY21644.1"/>
    <property type="molecule type" value="Genomic_DNA"/>
</dbReference>
<dbReference type="InterPro" id="IPR050366">
    <property type="entry name" value="BP-dependent_transpt_permease"/>
</dbReference>
<keyword evidence="4 7" id="KW-0812">Transmembrane</keyword>
<evidence type="ECO:0000256" key="4">
    <source>
        <dbReference type="ARBA" id="ARBA00022692"/>
    </source>
</evidence>
<evidence type="ECO:0000313" key="10">
    <source>
        <dbReference type="Proteomes" id="UP000198636"/>
    </source>
</evidence>
<dbReference type="OrthoDB" id="9783218at2"/>
<feature type="transmembrane region" description="Helical" evidence="7">
    <location>
        <begin position="267"/>
        <end position="289"/>
    </location>
</feature>
<proteinExistence type="inferred from homology"/>
<dbReference type="PANTHER" id="PTHR43386:SF1">
    <property type="entry name" value="D,D-DIPEPTIDE TRANSPORT SYSTEM PERMEASE PROTEIN DDPC-RELATED"/>
    <property type="match status" value="1"/>
</dbReference>
<dbReference type="Gene3D" id="1.10.3720.10">
    <property type="entry name" value="MetI-like"/>
    <property type="match status" value="1"/>
</dbReference>
<evidence type="ECO:0000256" key="2">
    <source>
        <dbReference type="ARBA" id="ARBA00022448"/>
    </source>
</evidence>
<dbReference type="Proteomes" id="UP000198636">
    <property type="component" value="Unassembled WGS sequence"/>
</dbReference>
<feature type="transmembrane region" description="Helical" evidence="7">
    <location>
        <begin position="222"/>
        <end position="247"/>
    </location>
</feature>
<gene>
    <name evidence="9" type="ORF">SAMN03080606_01040</name>
</gene>
<dbReference type="GO" id="GO:0005886">
    <property type="term" value="C:plasma membrane"/>
    <property type="evidence" value="ECO:0007669"/>
    <property type="project" value="UniProtKB-SubCell"/>
</dbReference>
<dbReference type="AlphaFoldDB" id="A0A1G5E3Q5"/>
<name>A0A1G5E3Q5_9FIRM</name>
<evidence type="ECO:0000259" key="8">
    <source>
        <dbReference type="PROSITE" id="PS50928"/>
    </source>
</evidence>
<dbReference type="Pfam" id="PF00528">
    <property type="entry name" value="BPD_transp_1"/>
    <property type="match status" value="1"/>
</dbReference>
<dbReference type="Pfam" id="PF12911">
    <property type="entry name" value="OppC_N"/>
    <property type="match status" value="1"/>
</dbReference>
<dbReference type="GO" id="GO:0055085">
    <property type="term" value="P:transmembrane transport"/>
    <property type="evidence" value="ECO:0007669"/>
    <property type="project" value="InterPro"/>
</dbReference>
<evidence type="ECO:0000256" key="3">
    <source>
        <dbReference type="ARBA" id="ARBA00022475"/>
    </source>
</evidence>
<dbReference type="CDD" id="cd06261">
    <property type="entry name" value="TM_PBP2"/>
    <property type="match status" value="1"/>
</dbReference>
<dbReference type="InterPro" id="IPR025966">
    <property type="entry name" value="OppC_N"/>
</dbReference>
<evidence type="ECO:0000256" key="6">
    <source>
        <dbReference type="ARBA" id="ARBA00023136"/>
    </source>
</evidence>